<reference evidence="1 2" key="1">
    <citation type="submission" date="2017-04" db="EMBL/GenBank/DDBJ databases">
        <authorList>
            <person name="Afonso C.L."/>
            <person name="Miller P.J."/>
            <person name="Scott M.A."/>
            <person name="Spackman E."/>
            <person name="Goraichik I."/>
            <person name="Dimitrov K.M."/>
            <person name="Suarez D.L."/>
            <person name="Swayne D.E."/>
        </authorList>
    </citation>
    <scope>NUCLEOTIDE SEQUENCE [LARGE SCALE GENOMIC DNA]</scope>
    <source>
        <strain evidence="1 2">ToBE</strain>
    </source>
</reference>
<protein>
    <submittedName>
        <fullName evidence="1">Uncharacterized protein</fullName>
    </submittedName>
</protein>
<sequence length="232" mass="26241">MYWTRPQMTRWFEALAAGLIDGDQRLARSDGRPRKLPVSAVWEYLDSAGLVSNDEFDAFAGSPAARAGIVCLWHSASEEYECWLSGSPLVVEVETPFGPGVLSLHDFRPGADVYDYYEEGSEKSDVWGTDIVAVFELPEASFRYEVAGGFRVEWRGKIYENELIPRPLVRLLKQSKVKPVLNPWFALRLEKDNYADDVFVSHTLPESYYGLKRLFLDAAEEVLGRQGRPVAI</sequence>
<evidence type="ECO:0000313" key="2">
    <source>
        <dbReference type="Proteomes" id="UP000192569"/>
    </source>
</evidence>
<name>A0A1W1VU12_9FIRM</name>
<organism evidence="1 2">
    <name type="scientific">Thermanaeromonas toyohensis ToBE</name>
    <dbReference type="NCBI Taxonomy" id="698762"/>
    <lineage>
        <taxon>Bacteria</taxon>
        <taxon>Bacillati</taxon>
        <taxon>Bacillota</taxon>
        <taxon>Clostridia</taxon>
        <taxon>Neomoorellales</taxon>
        <taxon>Neomoorellaceae</taxon>
        <taxon>Thermanaeromonas</taxon>
    </lineage>
</organism>
<evidence type="ECO:0000313" key="1">
    <source>
        <dbReference type="EMBL" id="SMB96838.1"/>
    </source>
</evidence>
<dbReference type="EMBL" id="LT838272">
    <property type="protein sequence ID" value="SMB96838.1"/>
    <property type="molecule type" value="Genomic_DNA"/>
</dbReference>
<dbReference type="OrthoDB" id="9792335at2"/>
<gene>
    <name evidence="1" type="ORF">SAMN00808754_1679</name>
</gene>
<keyword evidence="2" id="KW-1185">Reference proteome</keyword>
<dbReference type="RefSeq" id="WP_084665290.1">
    <property type="nucleotide sequence ID" value="NZ_LT838272.1"/>
</dbReference>
<dbReference type="Proteomes" id="UP000192569">
    <property type="component" value="Chromosome I"/>
</dbReference>
<dbReference type="STRING" id="698762.SAMN00808754_1679"/>
<accession>A0A1W1VU12</accession>
<proteinExistence type="predicted"/>
<dbReference type="AlphaFoldDB" id="A0A1W1VU12"/>